<proteinExistence type="predicted"/>
<sequence length="278" mass="31011">MVLHAEIKDFTKKVLLLGILLSFLINLLFTYTSSLGGSAAAAGNDGKFRRAGVPYLGTTGVAIALNIGMQEKLKQDTPIHLYEDVMPVGEMLADKWVGRQKLISSNMVGASEYLNVLRTDVPKLLDSAQDRESMLESFLDQLKYRYTSTDQYLTTLGSQARELQGVVTTSNASIESTKTALTASYKNLDYDKTEELLNNYLDEKQKNTYANTYLVFIGKFITTYKTMNAYNKILLDTIINNKEALIKSSTVVLPDSGTNLMKQLNLVKTEAEWKALQK</sequence>
<gene>
    <name evidence="1" type="ORF">ACD_78C00168G0001</name>
</gene>
<name>K1YCN5_9BACT</name>
<organism evidence="1">
    <name type="scientific">uncultured bacterium</name>
    <name type="common">gcode 4</name>
    <dbReference type="NCBI Taxonomy" id="1234023"/>
    <lineage>
        <taxon>Bacteria</taxon>
        <taxon>environmental samples</taxon>
    </lineage>
</organism>
<dbReference type="AlphaFoldDB" id="K1YCN5"/>
<protein>
    <submittedName>
        <fullName evidence="1">Uncharacterized protein</fullName>
    </submittedName>
</protein>
<evidence type="ECO:0000313" key="1">
    <source>
        <dbReference type="EMBL" id="EKD30063.1"/>
    </source>
</evidence>
<accession>K1YCN5</accession>
<comment type="caution">
    <text evidence="1">The sequence shown here is derived from an EMBL/GenBank/DDBJ whole genome shotgun (WGS) entry which is preliminary data.</text>
</comment>
<dbReference type="EMBL" id="AMFJ01034168">
    <property type="protein sequence ID" value="EKD30063.1"/>
    <property type="molecule type" value="Genomic_DNA"/>
</dbReference>
<reference evidence="1" key="1">
    <citation type="journal article" date="2012" name="Science">
        <title>Fermentation, hydrogen, and sulfur metabolism in multiple uncultivated bacterial phyla.</title>
        <authorList>
            <person name="Wrighton K.C."/>
            <person name="Thomas B.C."/>
            <person name="Sharon I."/>
            <person name="Miller C.S."/>
            <person name="Castelle C.J."/>
            <person name="VerBerkmoes N.C."/>
            <person name="Wilkins M.J."/>
            <person name="Hettich R.L."/>
            <person name="Lipton M.S."/>
            <person name="Williams K.H."/>
            <person name="Long P.E."/>
            <person name="Banfield J.F."/>
        </authorList>
    </citation>
    <scope>NUCLEOTIDE SEQUENCE [LARGE SCALE GENOMIC DNA]</scope>
</reference>